<reference evidence="3" key="1">
    <citation type="submission" date="2021-02" db="EMBL/GenBank/DDBJ databases">
        <title>Phycicoccus sp. MQZ13P-5T, whole genome shotgun sequence.</title>
        <authorList>
            <person name="Tuo L."/>
        </authorList>
    </citation>
    <scope>NUCLEOTIDE SEQUENCE</scope>
    <source>
        <strain evidence="3">MQZ13P-5</strain>
    </source>
</reference>
<evidence type="ECO:0000313" key="4">
    <source>
        <dbReference type="Proteomes" id="UP001430172"/>
    </source>
</evidence>
<dbReference type="InterPro" id="IPR023365">
    <property type="entry name" value="Sortase_dom-sf"/>
</dbReference>
<dbReference type="EMBL" id="JAFDVD010000001">
    <property type="protein sequence ID" value="MBM6398780.1"/>
    <property type="molecule type" value="Genomic_DNA"/>
</dbReference>
<keyword evidence="1" id="KW-0378">Hydrolase</keyword>
<dbReference type="RefSeq" id="WP_204129280.1">
    <property type="nucleotide sequence ID" value="NZ_JAFDVD010000001.1"/>
</dbReference>
<protein>
    <submittedName>
        <fullName evidence="3">Class F sortase</fullName>
    </submittedName>
</protein>
<feature type="region of interest" description="Disordered" evidence="2">
    <location>
        <begin position="1"/>
        <end position="22"/>
    </location>
</feature>
<sequence length="250" mass="25771">MSPGRADGSSATRRRPPWTPRTVLAGLGAAAVLAGLSVAGWAAAHPEPARLPPPAAARTPSATPTPSDSLAPLPSAPDVPDSEVVHDAGPNDASIPVPVTGVQAPAGDRPVELRIPAIGVRTRLVDLGIAKDGTMQVPSDFGVAGWLTAAPAPGQRGPAVIAGHVDSHRGPAVFYRLRELVAGDEVQVVQRDGDVVTFTVRSSLHFAKDRFPTDRVYGPAPGPVLRLITCSGEIDPVSGHYVDNTVVFAS</sequence>
<organism evidence="3 4">
    <name type="scientific">Phycicoccus sonneratiae</name>
    <dbReference type="NCBI Taxonomy" id="2807628"/>
    <lineage>
        <taxon>Bacteria</taxon>
        <taxon>Bacillati</taxon>
        <taxon>Actinomycetota</taxon>
        <taxon>Actinomycetes</taxon>
        <taxon>Micrococcales</taxon>
        <taxon>Intrasporangiaceae</taxon>
        <taxon>Phycicoccus</taxon>
    </lineage>
</organism>
<dbReference type="InterPro" id="IPR005754">
    <property type="entry name" value="Sortase"/>
</dbReference>
<dbReference type="InterPro" id="IPR042001">
    <property type="entry name" value="Sortase_F"/>
</dbReference>
<gene>
    <name evidence="3" type="ORF">JQN70_00085</name>
</gene>
<feature type="compositionally biased region" description="Low complexity" evidence="2">
    <location>
        <begin position="56"/>
        <end position="78"/>
    </location>
</feature>
<feature type="region of interest" description="Disordered" evidence="2">
    <location>
        <begin position="45"/>
        <end position="103"/>
    </location>
</feature>
<dbReference type="Gene3D" id="2.40.260.10">
    <property type="entry name" value="Sortase"/>
    <property type="match status" value="1"/>
</dbReference>
<evidence type="ECO:0000256" key="1">
    <source>
        <dbReference type="ARBA" id="ARBA00022801"/>
    </source>
</evidence>
<dbReference type="NCBIfam" id="NF033748">
    <property type="entry name" value="class_F_sortase"/>
    <property type="match status" value="1"/>
</dbReference>
<dbReference type="Proteomes" id="UP001430172">
    <property type="component" value="Unassembled WGS sequence"/>
</dbReference>
<accession>A0ABS2CFY6</accession>
<evidence type="ECO:0000256" key="2">
    <source>
        <dbReference type="SAM" id="MobiDB-lite"/>
    </source>
</evidence>
<name>A0ABS2CFY6_9MICO</name>
<comment type="caution">
    <text evidence="3">The sequence shown here is derived from an EMBL/GenBank/DDBJ whole genome shotgun (WGS) entry which is preliminary data.</text>
</comment>
<dbReference type="CDD" id="cd05829">
    <property type="entry name" value="Sortase_F"/>
    <property type="match status" value="1"/>
</dbReference>
<dbReference type="SUPFAM" id="SSF63817">
    <property type="entry name" value="Sortase"/>
    <property type="match status" value="1"/>
</dbReference>
<evidence type="ECO:0000313" key="3">
    <source>
        <dbReference type="EMBL" id="MBM6398780.1"/>
    </source>
</evidence>
<proteinExistence type="predicted"/>
<dbReference type="Pfam" id="PF04203">
    <property type="entry name" value="Sortase"/>
    <property type="match status" value="1"/>
</dbReference>
<keyword evidence="4" id="KW-1185">Reference proteome</keyword>